<dbReference type="GO" id="GO:0005737">
    <property type="term" value="C:cytoplasm"/>
    <property type="evidence" value="ECO:0007669"/>
    <property type="project" value="TreeGrafter"/>
</dbReference>
<dbReference type="Pfam" id="PF00160">
    <property type="entry name" value="Pro_isomerase"/>
    <property type="match status" value="1"/>
</dbReference>
<dbReference type="PANTHER" id="PTHR11071:SF561">
    <property type="entry name" value="PEPTIDYL-PROLYL CIS-TRANS ISOMERASE D-RELATED"/>
    <property type="match status" value="1"/>
</dbReference>
<gene>
    <name evidence="10" type="ORF">ACAT0790_LOCUS51833</name>
</gene>
<dbReference type="InterPro" id="IPR020892">
    <property type="entry name" value="Cyclophilin-type_PPIase_CS"/>
</dbReference>
<feature type="transmembrane region" description="Helical" evidence="7">
    <location>
        <begin position="158"/>
        <end position="176"/>
    </location>
</feature>
<feature type="region of interest" description="Disordered" evidence="6">
    <location>
        <begin position="367"/>
        <end position="388"/>
    </location>
</feature>
<accession>A0A7S1RTA5</accession>
<protein>
    <recommendedName>
        <fullName evidence="2 5">peptidylprolyl isomerase</fullName>
        <ecNumber evidence="2 5">5.2.1.8</ecNumber>
    </recommendedName>
</protein>
<dbReference type="InterPro" id="IPR002130">
    <property type="entry name" value="Cyclophilin-type_PPIase_dom"/>
</dbReference>
<dbReference type="PROSITE" id="PS00170">
    <property type="entry name" value="CSA_PPIASE_1"/>
    <property type="match status" value="1"/>
</dbReference>
<keyword evidence="4 5" id="KW-0413">Isomerase</keyword>
<evidence type="ECO:0000256" key="6">
    <source>
        <dbReference type="SAM" id="MobiDB-lite"/>
    </source>
</evidence>
<evidence type="ECO:0000256" key="3">
    <source>
        <dbReference type="ARBA" id="ARBA00023110"/>
    </source>
</evidence>
<dbReference type="PANTHER" id="PTHR11071">
    <property type="entry name" value="PEPTIDYL-PROLYL CIS-TRANS ISOMERASE"/>
    <property type="match status" value="1"/>
</dbReference>
<feature type="domain" description="PPIase cyclophilin-type" evidence="9">
    <location>
        <begin position="205"/>
        <end position="370"/>
    </location>
</feature>
<feature type="domain" description="PPIase FKBP-type" evidence="8">
    <location>
        <begin position="63"/>
        <end position="148"/>
    </location>
</feature>
<proteinExistence type="predicted"/>
<dbReference type="SUPFAM" id="SSF50891">
    <property type="entry name" value="Cyclophilin-like"/>
    <property type="match status" value="1"/>
</dbReference>
<keyword evidence="3 5" id="KW-0697">Rotamase</keyword>
<dbReference type="FunFam" id="2.40.100.10:FF:000022">
    <property type="entry name" value="Peptidyl-prolyl cis-trans isomerase CYP95"/>
    <property type="match status" value="1"/>
</dbReference>
<keyword evidence="7" id="KW-1133">Transmembrane helix</keyword>
<comment type="catalytic activity">
    <reaction evidence="1 5">
        <text>[protein]-peptidylproline (omega=180) = [protein]-peptidylproline (omega=0)</text>
        <dbReference type="Rhea" id="RHEA:16237"/>
        <dbReference type="Rhea" id="RHEA-COMP:10747"/>
        <dbReference type="Rhea" id="RHEA-COMP:10748"/>
        <dbReference type="ChEBI" id="CHEBI:83833"/>
        <dbReference type="ChEBI" id="CHEBI:83834"/>
        <dbReference type="EC" id="5.2.1.8"/>
    </reaction>
</comment>
<evidence type="ECO:0000256" key="1">
    <source>
        <dbReference type="ARBA" id="ARBA00000971"/>
    </source>
</evidence>
<dbReference type="GO" id="GO:0003755">
    <property type="term" value="F:peptidyl-prolyl cis-trans isomerase activity"/>
    <property type="evidence" value="ECO:0007669"/>
    <property type="project" value="UniProtKB-KW"/>
</dbReference>
<evidence type="ECO:0000259" key="9">
    <source>
        <dbReference type="PROSITE" id="PS50072"/>
    </source>
</evidence>
<evidence type="ECO:0000256" key="2">
    <source>
        <dbReference type="ARBA" id="ARBA00013194"/>
    </source>
</evidence>
<dbReference type="PROSITE" id="PS50059">
    <property type="entry name" value="FKBP_PPIASE"/>
    <property type="match status" value="1"/>
</dbReference>
<dbReference type="PROSITE" id="PS50072">
    <property type="entry name" value="CSA_PPIASE_2"/>
    <property type="match status" value="1"/>
</dbReference>
<dbReference type="Pfam" id="PF00254">
    <property type="entry name" value="FKBP_C"/>
    <property type="match status" value="1"/>
</dbReference>
<dbReference type="EMBL" id="HBGE01086959">
    <property type="protein sequence ID" value="CAD9175064.1"/>
    <property type="molecule type" value="Transcribed_RNA"/>
</dbReference>
<dbReference type="PRINTS" id="PR00153">
    <property type="entry name" value="CSAPPISMRASE"/>
</dbReference>
<reference evidence="10" key="1">
    <citation type="submission" date="2021-01" db="EMBL/GenBank/DDBJ databases">
        <authorList>
            <person name="Corre E."/>
            <person name="Pelletier E."/>
            <person name="Niang G."/>
            <person name="Scheremetjew M."/>
            <person name="Finn R."/>
            <person name="Kale V."/>
            <person name="Holt S."/>
            <person name="Cochrane G."/>
            <person name="Meng A."/>
            <person name="Brown T."/>
            <person name="Cohen L."/>
        </authorList>
    </citation>
    <scope>NUCLEOTIDE SEQUENCE</scope>
    <source>
        <strain evidence="10">OF101</strain>
    </source>
</reference>
<dbReference type="InterPro" id="IPR046357">
    <property type="entry name" value="PPIase_dom_sf"/>
</dbReference>
<dbReference type="Gene3D" id="3.10.50.40">
    <property type="match status" value="1"/>
</dbReference>
<evidence type="ECO:0000313" key="10">
    <source>
        <dbReference type="EMBL" id="CAD9175064.1"/>
    </source>
</evidence>
<dbReference type="InterPro" id="IPR029000">
    <property type="entry name" value="Cyclophilin-like_dom_sf"/>
</dbReference>
<name>A0A7S1RTA5_ALECA</name>
<keyword evidence="7" id="KW-0472">Membrane</keyword>
<dbReference type="EC" id="5.2.1.8" evidence="2 5"/>
<organism evidence="10">
    <name type="scientific">Alexandrium catenella</name>
    <name type="common">Red tide dinoflagellate</name>
    <name type="synonym">Gonyaulax catenella</name>
    <dbReference type="NCBI Taxonomy" id="2925"/>
    <lineage>
        <taxon>Eukaryota</taxon>
        <taxon>Sar</taxon>
        <taxon>Alveolata</taxon>
        <taxon>Dinophyceae</taxon>
        <taxon>Gonyaulacales</taxon>
        <taxon>Pyrocystaceae</taxon>
        <taxon>Alexandrium</taxon>
    </lineage>
</organism>
<dbReference type="CDD" id="cd01926">
    <property type="entry name" value="cyclophilin_ABH_like"/>
    <property type="match status" value="1"/>
</dbReference>
<dbReference type="AlphaFoldDB" id="A0A7S1RTA5"/>
<dbReference type="Gene3D" id="2.40.100.10">
    <property type="entry name" value="Cyclophilin-like"/>
    <property type="match status" value="1"/>
</dbReference>
<evidence type="ECO:0000259" key="8">
    <source>
        <dbReference type="PROSITE" id="PS50059"/>
    </source>
</evidence>
<sequence>MTAADADDDEEHELAVKFPGTRRRDLDFLKKNSQRSGMVHRKSGLQYKVQRSGDEGGEKPGPNTPCKVHYRGILTDGTEFDSSYRRGEPVIMRPDQVVPGWREAMQLMRTGDRWEVVLPSHLAYGDRGAGPIPGGAVLIFELEMLEVGAQEFQESSNMHYIAIGVLIVVGLLLFAYQQFTMGPAPVRGPPVQLHETSHPLNPHVFFDIDIGGKRAGRIEFELFAKIAPRTAENFRALATGERGVGKSGKPLHFKGSGFHRVIPGFMCQAGDFTSGDGRGGESIYGGTFADEWEHGVVHHTEPGLLSMANRGRDTQGSQFFITVAATSWLDGKHVVFGRVVKGMDIVKAIEALGSSSGRPSQEIVIADSGELGEDGQVLRHRPSHAEEL</sequence>
<evidence type="ECO:0000256" key="7">
    <source>
        <dbReference type="SAM" id="Phobius"/>
    </source>
</evidence>
<evidence type="ECO:0000256" key="5">
    <source>
        <dbReference type="PROSITE-ProRule" id="PRU00277"/>
    </source>
</evidence>
<keyword evidence="7" id="KW-0812">Transmembrane</keyword>
<feature type="region of interest" description="Disordered" evidence="6">
    <location>
        <begin position="27"/>
        <end position="65"/>
    </location>
</feature>
<dbReference type="GO" id="GO:0016018">
    <property type="term" value="F:cyclosporin A binding"/>
    <property type="evidence" value="ECO:0007669"/>
    <property type="project" value="TreeGrafter"/>
</dbReference>
<dbReference type="InterPro" id="IPR001179">
    <property type="entry name" value="PPIase_FKBP_dom"/>
</dbReference>
<dbReference type="SUPFAM" id="SSF54534">
    <property type="entry name" value="FKBP-like"/>
    <property type="match status" value="1"/>
</dbReference>
<dbReference type="GO" id="GO:0006457">
    <property type="term" value="P:protein folding"/>
    <property type="evidence" value="ECO:0007669"/>
    <property type="project" value="InterPro"/>
</dbReference>
<evidence type="ECO:0000256" key="4">
    <source>
        <dbReference type="ARBA" id="ARBA00023235"/>
    </source>
</evidence>